<dbReference type="AlphaFoldDB" id="A0AAV4VJY9"/>
<name>A0AAV4VJY9_CAEEX</name>
<reference evidence="1 2" key="1">
    <citation type="submission" date="2021-06" db="EMBL/GenBank/DDBJ databases">
        <title>Caerostris extrusa draft genome.</title>
        <authorList>
            <person name="Kono N."/>
            <person name="Arakawa K."/>
        </authorList>
    </citation>
    <scope>NUCLEOTIDE SEQUENCE [LARGE SCALE GENOMIC DNA]</scope>
</reference>
<dbReference type="Proteomes" id="UP001054945">
    <property type="component" value="Unassembled WGS sequence"/>
</dbReference>
<dbReference type="EMBL" id="BPLR01014631">
    <property type="protein sequence ID" value="GIY70154.1"/>
    <property type="molecule type" value="Genomic_DNA"/>
</dbReference>
<gene>
    <name evidence="1" type="ORF">CEXT_457421</name>
</gene>
<proteinExistence type="predicted"/>
<evidence type="ECO:0000313" key="1">
    <source>
        <dbReference type="EMBL" id="GIY70154.1"/>
    </source>
</evidence>
<sequence>MKYAYHFQKTCPKNHNSLMNFENAQRIHLCEPGGRFDAQRNMSSGHVVHSPYLFNDGRASTHSRRIGTGARRGLLSLMIFLTGLTTPLYRSSGPVVISAIIQLITYRTISNRHCALNTDLNLSLTAQRWMLLPGNRKSE</sequence>
<evidence type="ECO:0000313" key="2">
    <source>
        <dbReference type="Proteomes" id="UP001054945"/>
    </source>
</evidence>
<keyword evidence="2" id="KW-1185">Reference proteome</keyword>
<organism evidence="1 2">
    <name type="scientific">Caerostris extrusa</name>
    <name type="common">Bark spider</name>
    <name type="synonym">Caerostris bankana</name>
    <dbReference type="NCBI Taxonomy" id="172846"/>
    <lineage>
        <taxon>Eukaryota</taxon>
        <taxon>Metazoa</taxon>
        <taxon>Ecdysozoa</taxon>
        <taxon>Arthropoda</taxon>
        <taxon>Chelicerata</taxon>
        <taxon>Arachnida</taxon>
        <taxon>Araneae</taxon>
        <taxon>Araneomorphae</taxon>
        <taxon>Entelegynae</taxon>
        <taxon>Araneoidea</taxon>
        <taxon>Araneidae</taxon>
        <taxon>Caerostris</taxon>
    </lineage>
</organism>
<comment type="caution">
    <text evidence="1">The sequence shown here is derived from an EMBL/GenBank/DDBJ whole genome shotgun (WGS) entry which is preliminary data.</text>
</comment>
<accession>A0AAV4VJY9</accession>
<protein>
    <submittedName>
        <fullName evidence="1">Uncharacterized protein</fullName>
    </submittedName>
</protein>